<protein>
    <recommendedName>
        <fullName evidence="2">Phosphoenolpyruvate carboxylase</fullName>
    </recommendedName>
</protein>
<dbReference type="SUPFAM" id="SSF51621">
    <property type="entry name" value="Phosphoenolpyruvate/pyruvate domain"/>
    <property type="match status" value="1"/>
</dbReference>
<dbReference type="PRINTS" id="PR00150">
    <property type="entry name" value="PEPCARBXLASE"/>
</dbReference>
<dbReference type="eggNOG" id="COG2352">
    <property type="taxonomic scope" value="Bacteria"/>
</dbReference>
<reference evidence="4" key="1">
    <citation type="journal article" date="2011" name="Appl. Environ. Microbiol.">
        <title>Common ancestry and novel genetic traits of Francisella novicida-like isolates from North America and Australia as revealed by comparative genomic analyses.</title>
        <authorList>
            <person name="Siddaramappa S."/>
            <person name="Challacombe J.F."/>
            <person name="Petersen J.M."/>
            <person name="Pillai S."/>
            <person name="Hogg G."/>
            <person name="Kuske C.R."/>
        </authorList>
    </citation>
    <scope>NUCLEOTIDE SEQUENCE [LARGE SCALE GENOMIC DNA]</scope>
    <source>
        <strain evidence="4">3523</strain>
    </source>
</reference>
<dbReference type="PANTHER" id="PTHR30523:SF6">
    <property type="entry name" value="PHOSPHOENOLPYRUVATE CARBOXYLASE"/>
    <property type="match status" value="1"/>
</dbReference>
<organism evidence="3 4">
    <name type="scientific">Francisella hispaniensis</name>
    <dbReference type="NCBI Taxonomy" id="622488"/>
    <lineage>
        <taxon>Bacteria</taxon>
        <taxon>Pseudomonadati</taxon>
        <taxon>Pseudomonadota</taxon>
        <taxon>Gammaproteobacteria</taxon>
        <taxon>Thiotrichales</taxon>
        <taxon>Francisellaceae</taxon>
        <taxon>Francisella</taxon>
    </lineage>
</organism>
<dbReference type="PATRIC" id="fig|676032.3.peg.205"/>
<dbReference type="HOGENOM" id="CLU_006557_2_0_6"/>
<dbReference type="Proteomes" id="UP000008303">
    <property type="component" value="Chromosome"/>
</dbReference>
<sequence length="844" mass="97121">MPFYSVKDELLENYKSQVELKYKMLNGLFFNTPLDKEHNANAMLATFSNICKNLIDNAKDPIETVEHLYPEMSEEQKLQIFIKFIRYIERQIVLIDALEEAAYAKTHDLNGEYSITRLARRVERHDKQNALNKALQEYKTRLVLTAHPTQFYAKLVLPIIDDLKKAIIANDINKIQDIFLQMGKTRFSNKTKPTPEDEAVSIIWYLNNIFYDVIPKIQYKLTSDNTNIEIGFWPGGDRDGNPFVTAKVTKKVSKHLRTNVLNCYKKDLKKLIKKLTFENVHEELTKIRQNLKINKYSNAEQFLADLIKVKNIVDTEYDSLFVDRLDNLILKVKTFGFYFAKLDIRQNARVHKQFFNEIFSDNYNIDYQTLNNSEKIKHLVKLAKQKSLRELKVNSDLAKEVIETIETIQYIQQHNGHNAIQRYIISNANSSVSILEVLTIFKLFNKGSKADSEIKIEVVPLFETMEDLKNSTKILDELLKTQLYTDNLKVWQNTQTIMLGFSDGTKDGGYFMANWSILEAKRALSRYLSSKGIKPIFFDGRGGPPSRGGGDMFLFYKGLSNVVSNHDVQITIQGQSISSKFGNTNSAQYNLEQILTSGLYGKLNLHNAHKLNPTEIALINELGKLSFDTYINLKNHPQFIDYITEVTPLKYISEMNVGSRPAKRNSNDKIELDDLRAIPYGAAWTQMRQSILAFYGLGTAISTVVTKNKSNLSALQKIYKRSLIIKGIFDNALQSIAQTNFNITKHISKDPKYCAFWQQLFDEHQLAKKYLLAVTEKDENFLHANPVKERSIKMRDDITLPLVILQQYALDCLRKNPNHKHKKLLKTIIKKSLAANINANQNSI</sequence>
<evidence type="ECO:0000256" key="1">
    <source>
        <dbReference type="ARBA" id="ARBA00003670"/>
    </source>
</evidence>
<evidence type="ECO:0000313" key="3">
    <source>
        <dbReference type="EMBL" id="AEB28060.1"/>
    </source>
</evidence>
<keyword evidence="3" id="KW-0670">Pyruvate</keyword>
<dbReference type="KEGG" id="fcn:FN3523_0203"/>
<gene>
    <name evidence="3" type="ordered locus">FN3523_0203</name>
</gene>
<evidence type="ECO:0000256" key="2">
    <source>
        <dbReference type="ARBA" id="ARBA00022419"/>
    </source>
</evidence>
<dbReference type="GO" id="GO:0015977">
    <property type="term" value="P:carbon fixation"/>
    <property type="evidence" value="ECO:0007669"/>
    <property type="project" value="InterPro"/>
</dbReference>
<keyword evidence="3" id="KW-0456">Lyase</keyword>
<accession>F4BIR6</accession>
<dbReference type="InterPro" id="IPR015813">
    <property type="entry name" value="Pyrv/PenolPyrv_kinase-like_dom"/>
</dbReference>
<dbReference type="GO" id="GO:0005829">
    <property type="term" value="C:cytosol"/>
    <property type="evidence" value="ECO:0007669"/>
    <property type="project" value="TreeGrafter"/>
</dbReference>
<proteinExistence type="predicted"/>
<dbReference type="EMBL" id="CP002558">
    <property type="protein sequence ID" value="AEB28060.1"/>
    <property type="molecule type" value="Genomic_DNA"/>
</dbReference>
<dbReference type="GO" id="GO:0006099">
    <property type="term" value="P:tricarboxylic acid cycle"/>
    <property type="evidence" value="ECO:0007669"/>
    <property type="project" value="InterPro"/>
</dbReference>
<dbReference type="PANTHER" id="PTHR30523">
    <property type="entry name" value="PHOSPHOENOLPYRUVATE CARBOXYLASE"/>
    <property type="match status" value="1"/>
</dbReference>
<dbReference type="AlphaFoldDB" id="F4BIR6"/>
<name>F4BIR6_9GAMM</name>
<evidence type="ECO:0000313" key="4">
    <source>
        <dbReference type="Proteomes" id="UP000008303"/>
    </source>
</evidence>
<dbReference type="GO" id="GO:0008964">
    <property type="term" value="F:phosphoenolpyruvate carboxylase activity"/>
    <property type="evidence" value="ECO:0007669"/>
    <property type="project" value="InterPro"/>
</dbReference>
<dbReference type="InterPro" id="IPR021135">
    <property type="entry name" value="PEP_COase"/>
</dbReference>
<dbReference type="RefSeq" id="WP_014547539.1">
    <property type="nucleotide sequence ID" value="NC_017449.1"/>
</dbReference>
<dbReference type="Pfam" id="PF00311">
    <property type="entry name" value="PEPcase"/>
    <property type="match status" value="2"/>
</dbReference>
<comment type="function">
    <text evidence="1">Forms oxaloacetate, a four-carbon dicarboxylic acid source for the tricarboxylic acid cycle.</text>
</comment>